<evidence type="ECO:0000313" key="3">
    <source>
        <dbReference type="Proteomes" id="UP000233551"/>
    </source>
</evidence>
<accession>A0A2I0L6T1</accession>
<comment type="caution">
    <text evidence="2">The sequence shown here is derived from an EMBL/GenBank/DDBJ whole genome shotgun (WGS) entry which is preliminary data.</text>
</comment>
<keyword evidence="3" id="KW-1185">Reference proteome</keyword>
<dbReference type="AlphaFoldDB" id="A0A2I0L6T1"/>
<keyword evidence="1" id="KW-0812">Transmembrane</keyword>
<feature type="transmembrane region" description="Helical" evidence="1">
    <location>
        <begin position="92"/>
        <end position="115"/>
    </location>
</feature>
<sequence length="127" mass="13842">MAALLISLSQNGLSLRHPSPGLLHHRIPIPKLRSPVRLSCSDPGEGYGIRENECRFKEFRSFACGVLAVWAVTAASPVIAAGQAFKVCGMQFNSFLLCACLYRQVGIIVAMHLNIDATVARKARSLY</sequence>
<reference evidence="2 3" key="1">
    <citation type="submission" date="2017-11" db="EMBL/GenBank/DDBJ databases">
        <title>De-novo sequencing of pomegranate (Punica granatum L.) genome.</title>
        <authorList>
            <person name="Akparov Z."/>
            <person name="Amiraslanov A."/>
            <person name="Hajiyeva S."/>
            <person name="Abbasov M."/>
            <person name="Kaur K."/>
            <person name="Hamwieh A."/>
            <person name="Solovyev V."/>
            <person name="Salamov A."/>
            <person name="Braich B."/>
            <person name="Kosarev P."/>
            <person name="Mahmoud A."/>
            <person name="Hajiyev E."/>
            <person name="Babayeva S."/>
            <person name="Izzatullayeva V."/>
            <person name="Mammadov A."/>
            <person name="Mammadov A."/>
            <person name="Sharifova S."/>
            <person name="Ojaghi J."/>
            <person name="Eynullazada K."/>
            <person name="Bayramov B."/>
            <person name="Abdulazimova A."/>
            <person name="Shahmuradov I."/>
        </authorList>
    </citation>
    <scope>NUCLEOTIDE SEQUENCE [LARGE SCALE GENOMIC DNA]</scope>
    <source>
        <strain evidence="3">cv. AG2017</strain>
        <tissue evidence="2">Leaf</tissue>
    </source>
</reference>
<evidence type="ECO:0000256" key="1">
    <source>
        <dbReference type="SAM" id="Phobius"/>
    </source>
</evidence>
<keyword evidence="1" id="KW-0472">Membrane</keyword>
<evidence type="ECO:0000313" key="2">
    <source>
        <dbReference type="EMBL" id="PKI76401.1"/>
    </source>
</evidence>
<dbReference type="Proteomes" id="UP000233551">
    <property type="component" value="Unassembled WGS sequence"/>
</dbReference>
<gene>
    <name evidence="2" type="ORF">CRG98_003196</name>
</gene>
<dbReference type="EMBL" id="PGOL01000122">
    <property type="protein sequence ID" value="PKI76401.1"/>
    <property type="molecule type" value="Genomic_DNA"/>
</dbReference>
<keyword evidence="1" id="KW-1133">Transmembrane helix</keyword>
<protein>
    <submittedName>
        <fullName evidence="2">Uncharacterized protein</fullName>
    </submittedName>
</protein>
<dbReference type="STRING" id="22663.A0A2I0L6T1"/>
<organism evidence="2 3">
    <name type="scientific">Punica granatum</name>
    <name type="common">Pomegranate</name>
    <dbReference type="NCBI Taxonomy" id="22663"/>
    <lineage>
        <taxon>Eukaryota</taxon>
        <taxon>Viridiplantae</taxon>
        <taxon>Streptophyta</taxon>
        <taxon>Embryophyta</taxon>
        <taxon>Tracheophyta</taxon>
        <taxon>Spermatophyta</taxon>
        <taxon>Magnoliopsida</taxon>
        <taxon>eudicotyledons</taxon>
        <taxon>Gunneridae</taxon>
        <taxon>Pentapetalae</taxon>
        <taxon>rosids</taxon>
        <taxon>malvids</taxon>
        <taxon>Myrtales</taxon>
        <taxon>Lythraceae</taxon>
        <taxon>Punica</taxon>
    </lineage>
</organism>
<name>A0A2I0L6T1_PUNGR</name>
<feature type="transmembrane region" description="Helical" evidence="1">
    <location>
        <begin position="59"/>
        <end position="80"/>
    </location>
</feature>
<proteinExistence type="predicted"/>